<keyword evidence="1" id="KW-0732">Signal</keyword>
<dbReference type="Pfam" id="PF13585">
    <property type="entry name" value="CHU_C"/>
    <property type="match status" value="1"/>
</dbReference>
<reference evidence="4" key="1">
    <citation type="journal article" date="2019" name="Int. J. Syst. Evol. Microbiol.">
        <title>The Global Catalogue of Microorganisms (GCM) 10K type strain sequencing project: providing services to taxonomists for standard genome sequencing and annotation.</title>
        <authorList>
            <consortium name="The Broad Institute Genomics Platform"/>
            <consortium name="The Broad Institute Genome Sequencing Center for Infectious Disease"/>
            <person name="Wu L."/>
            <person name="Ma J."/>
        </authorList>
    </citation>
    <scope>NUCLEOTIDE SEQUENCE [LARGE SCALE GENOMIC DNA]</scope>
    <source>
        <strain evidence="4">KCTC 22671</strain>
    </source>
</reference>
<dbReference type="InterPro" id="IPR026341">
    <property type="entry name" value="T9SS_type_B"/>
</dbReference>
<sequence length="1162" mass="125395">MKKALLALTLLLFSIFSFSQLSNKHWIPPLHARNGDVVADHYVYLSTPSPTAFAVTITTGNGTPIAGSPFTISQGNPVRVFIGNTQPSPMFLDVNDVNTVESDKGLILEGSKDFYVSFRIRSANHAEILVSKGKTAKGTNFRLGSVPQLYDSSIRNFVSSFMATEDNTTVNLTDYNPSVVFVSGSGNITLNSQTFTLNAGQSVVVSGYTDVAANFTGFIGALLTSNKPIVVNSGNATGGAGPDPGDGNSGQDFNLDQIVPFNQIGTKYIVVKGNGSANSEKPLIIATEDNTDVYTNGNPSPIATLNAGDYFLIPSLNYQGFPNPNMYIESSKPIYVYQILAGNTNDATSGLNFIPPLSCYWQRNVDLIPDFNKIGNVLYNQSRIIIVTEVNSQVTINNSPITATPQAVQGNLGWETYKVSGLNGNIAVESTGALAVGVFGTDGDAAGFGGYFSGFGSEPEDTNITICSNTTIDLLEAIEGNPSDGGTWSPALISGTNMFDPSVDMEGTYIYNYNITCDGITVSESVDITVTFEQAPDVGSDATISFCTTDTAVDLFSLLNTTNTTGIWSHNGTTRPNGILNPASDNSGDYVYTIFTNGICQEVSVTVSVTVNQSPTINTITPLETCDDSIDGDTSGESLFILTNKDLEIVGNSSNILNIKYYELITDAENNAVNNINTIRAVTGEIIYFRITDENGCHTIGSFELIVNPLPVANDVILKQCDTDNDAITSFNLTEATLLISSETNINLTYHNSQNGALTLTDFVNDITNHTAANGSIVWARIENTTTGCLRVVKVDLVVSTTVVAGSYPLILNTCDNYLNATNTDTDGIDTFDLTEIENYILSNSNFPSGQSYTFSYYENATDALAEQNAISNPQSFTNTIPNTQTIWVRIDSDINNECVGLGAYLTLKVNPIPDVELGADFSICVNPVTGVGSQVINASPSTNGNYSYQWSTNIASLDLSNQTNATYLVSNEGTYYVTVTNDITNCQNTDSITVSFSSEPANFTAEVTSPAFSSNTTAILGIAEGGYGEYEYSINGSNWQTSNQFEGLPLGTYTIYVRDQNKCGVKYVADLFTVTYPKYFTPNGDGFHDTWNITDLDKSYNALVTIYDRYGKLIQQITPNRSGWDGTYNGVQLPATDYWFTISYTEKGENKIFKSHFSLLR</sequence>
<accession>A0ABW5YLQ4</accession>
<gene>
    <name evidence="3" type="ORF">ACFS5J_08340</name>
</gene>
<dbReference type="InterPro" id="IPR035234">
    <property type="entry name" value="IgGFc-bd_N"/>
</dbReference>
<dbReference type="NCBIfam" id="TIGR04131">
    <property type="entry name" value="Bac_Flav_CTERM"/>
    <property type="match status" value="1"/>
</dbReference>
<evidence type="ECO:0000313" key="4">
    <source>
        <dbReference type="Proteomes" id="UP001597534"/>
    </source>
</evidence>
<dbReference type="EMBL" id="JBHUPC010000013">
    <property type="protein sequence ID" value="MFD2892016.1"/>
    <property type="molecule type" value="Genomic_DNA"/>
</dbReference>
<feature type="chain" id="PRO_5046715985" evidence="1">
    <location>
        <begin position="20"/>
        <end position="1162"/>
    </location>
</feature>
<dbReference type="CDD" id="cd00146">
    <property type="entry name" value="PKD"/>
    <property type="match status" value="1"/>
</dbReference>
<name>A0ABW5YLQ4_9FLAO</name>
<feature type="signal peptide" evidence="1">
    <location>
        <begin position="1"/>
        <end position="19"/>
    </location>
</feature>
<protein>
    <submittedName>
        <fullName evidence="3">T9SS type B sorting domain-containing protein</fullName>
    </submittedName>
</protein>
<proteinExistence type="predicted"/>
<dbReference type="Pfam" id="PF17517">
    <property type="entry name" value="IgGFc_binding"/>
    <property type="match status" value="1"/>
</dbReference>
<feature type="domain" description="IgGFc-binding protein N-terminal" evidence="2">
    <location>
        <begin position="136"/>
        <end position="440"/>
    </location>
</feature>
<keyword evidence="4" id="KW-1185">Reference proteome</keyword>
<evidence type="ECO:0000259" key="2">
    <source>
        <dbReference type="Pfam" id="PF17517"/>
    </source>
</evidence>
<evidence type="ECO:0000313" key="3">
    <source>
        <dbReference type="EMBL" id="MFD2892016.1"/>
    </source>
</evidence>
<evidence type="ECO:0000256" key="1">
    <source>
        <dbReference type="SAM" id="SignalP"/>
    </source>
</evidence>
<organism evidence="3 4">
    <name type="scientific">Flavobacterium chuncheonense</name>
    <dbReference type="NCBI Taxonomy" id="2026653"/>
    <lineage>
        <taxon>Bacteria</taxon>
        <taxon>Pseudomonadati</taxon>
        <taxon>Bacteroidota</taxon>
        <taxon>Flavobacteriia</taxon>
        <taxon>Flavobacteriales</taxon>
        <taxon>Flavobacteriaceae</taxon>
        <taxon>Flavobacterium</taxon>
    </lineage>
</organism>
<dbReference type="RefSeq" id="WP_379811636.1">
    <property type="nucleotide sequence ID" value="NZ_JBHUPC010000013.1"/>
</dbReference>
<comment type="caution">
    <text evidence="3">The sequence shown here is derived from an EMBL/GenBank/DDBJ whole genome shotgun (WGS) entry which is preliminary data.</text>
</comment>
<dbReference type="Proteomes" id="UP001597534">
    <property type="component" value="Unassembled WGS sequence"/>
</dbReference>